<dbReference type="Gene3D" id="3.30.1370.60">
    <property type="entry name" value="Hypothetical oxidoreductase yiak, domain 2"/>
    <property type="match status" value="1"/>
</dbReference>
<keyword evidence="4" id="KW-1185">Reference proteome</keyword>
<sequence length="248" mass="26362">MREAINLARVTGIGAVTVHHSTHFGAAGAYALEAAELGFVGLVFSNSDPAVALSGGSQPFHGTNPLAMAAPVQNAKPWLLDMSTSSIPFNRVKLNRSLDLPLPAEVALDSEGQPTQNALAARFLQPLGGLNYGYKGAALAGMVTILAGILAGADPDPLMASTDQAQKGEKRQNVGHMMIALNPAHFVGQKNFESGLAVYLELLRASPTTSADKTLLAPGDKEWAEYEHRKKFGIPVDRDTELFLEIKY</sequence>
<organism evidence="3 4">
    <name type="scientific">Neokomagataea thailandica NBRC 106555</name>
    <dbReference type="NCBI Taxonomy" id="1223520"/>
    <lineage>
        <taxon>Bacteria</taxon>
        <taxon>Pseudomonadati</taxon>
        <taxon>Pseudomonadota</taxon>
        <taxon>Alphaproteobacteria</taxon>
        <taxon>Acetobacterales</taxon>
        <taxon>Acetobacteraceae</taxon>
        <taxon>Neokomagataea</taxon>
    </lineage>
</organism>
<dbReference type="PANTHER" id="PTHR11091:SF0">
    <property type="entry name" value="MALATE DEHYDROGENASE"/>
    <property type="match status" value="1"/>
</dbReference>
<reference evidence="3 4" key="1">
    <citation type="submission" date="2013-04" db="EMBL/GenBank/DDBJ databases">
        <title>The genome sequencing project of 58 acetic acid bacteria.</title>
        <authorList>
            <person name="Okamoto-Kainuma A."/>
            <person name="Ishikawa M."/>
            <person name="Umino S."/>
            <person name="Koizumi Y."/>
            <person name="Shiwa Y."/>
            <person name="Yoshikawa H."/>
            <person name="Matsutani M."/>
            <person name="Matsushita K."/>
        </authorList>
    </citation>
    <scope>NUCLEOTIDE SEQUENCE [LARGE SCALE GENOMIC DNA]</scope>
    <source>
        <strain evidence="3 4">NBRC 106555</strain>
    </source>
</reference>
<proteinExistence type="inferred from homology"/>
<dbReference type="PANTHER" id="PTHR11091">
    <property type="entry name" value="OXIDOREDUCTASE-RELATED"/>
    <property type="match status" value="1"/>
</dbReference>
<gene>
    <name evidence="3" type="ORF">AA106555_1369</name>
</gene>
<dbReference type="InterPro" id="IPR036111">
    <property type="entry name" value="Mal/L-sulfo/L-lacto_DH-like_sf"/>
</dbReference>
<evidence type="ECO:0000256" key="1">
    <source>
        <dbReference type="ARBA" id="ARBA00006056"/>
    </source>
</evidence>
<keyword evidence="2" id="KW-0560">Oxidoreductase</keyword>
<evidence type="ECO:0000313" key="3">
    <source>
        <dbReference type="EMBL" id="GBR53624.1"/>
    </source>
</evidence>
<name>A0ABQ0QQS4_9PROT</name>
<dbReference type="Pfam" id="PF02615">
    <property type="entry name" value="Ldh_2"/>
    <property type="match status" value="1"/>
</dbReference>
<dbReference type="EMBL" id="BAQC01000037">
    <property type="protein sequence ID" value="GBR53624.1"/>
    <property type="molecule type" value="Genomic_DNA"/>
</dbReference>
<protein>
    <submittedName>
        <fullName evidence="3">Malate/L-lactate dehydrogenase</fullName>
    </submittedName>
</protein>
<dbReference type="Proteomes" id="UP001062632">
    <property type="component" value="Unassembled WGS sequence"/>
</dbReference>
<dbReference type="InterPro" id="IPR043143">
    <property type="entry name" value="Mal/L-sulf/L-lact_DH-like_NADP"/>
</dbReference>
<comment type="similarity">
    <text evidence="1">Belongs to the LDH2/MDH2 oxidoreductase family.</text>
</comment>
<dbReference type="InterPro" id="IPR003767">
    <property type="entry name" value="Malate/L-lactate_DH-like"/>
</dbReference>
<evidence type="ECO:0000256" key="2">
    <source>
        <dbReference type="ARBA" id="ARBA00023002"/>
    </source>
</evidence>
<evidence type="ECO:0000313" key="4">
    <source>
        <dbReference type="Proteomes" id="UP001062632"/>
    </source>
</evidence>
<dbReference type="SUPFAM" id="SSF89733">
    <property type="entry name" value="L-sulfolactate dehydrogenase-like"/>
    <property type="match status" value="1"/>
</dbReference>
<comment type="caution">
    <text evidence="3">The sequence shown here is derived from an EMBL/GenBank/DDBJ whole genome shotgun (WGS) entry which is preliminary data.</text>
</comment>
<accession>A0ABQ0QQS4</accession>